<keyword evidence="1" id="KW-0227">DNA damage</keyword>
<keyword evidence="1" id="KW-0547">Nucleotide-binding</keyword>
<evidence type="ECO:0000256" key="1">
    <source>
        <dbReference type="RuleBase" id="RU363044"/>
    </source>
</evidence>
<dbReference type="InterPro" id="IPR027417">
    <property type="entry name" value="P-loop_NTPase"/>
</dbReference>
<name>A0A3L6G7B0_MAIZE</name>
<comment type="caution">
    <text evidence="3">The sequence shown here is derived from an EMBL/GenBank/DDBJ whole genome shotgun (WGS) entry which is preliminary data.</text>
</comment>
<keyword evidence="1" id="KW-0067">ATP-binding</keyword>
<proteinExistence type="inferred from homology"/>
<evidence type="ECO:0000313" key="4">
    <source>
        <dbReference type="Proteomes" id="UP000251960"/>
    </source>
</evidence>
<comment type="similarity">
    <text evidence="1">Belongs to the helicase family.</text>
</comment>
<dbReference type="SUPFAM" id="SSF52540">
    <property type="entry name" value="P-loop containing nucleoside triphosphate hydrolases"/>
    <property type="match status" value="1"/>
</dbReference>
<sequence length="210" mass="23230">MIEELETLFSKRGSRIQDFNLPSRTNSSFLVPTNCLIHDELTYDIDGLQSELEMLISRLNNDQLHAFKTITEIVLTKRPGFYFVSGYGGTCKTYLWNSIITFLHSRKHIVLSVASSGVASLLLPGGRTAHSRFKIPCELDEGTICDIKHGTMLCELIQTTSLIICDEALMTHKFAFEASDRSLRDILASSSPMATNLPFGGKVVVLGGVV</sequence>
<organism evidence="3 4">
    <name type="scientific">Zea mays</name>
    <name type="common">Maize</name>
    <dbReference type="NCBI Taxonomy" id="4577"/>
    <lineage>
        <taxon>Eukaryota</taxon>
        <taxon>Viridiplantae</taxon>
        <taxon>Streptophyta</taxon>
        <taxon>Embryophyta</taxon>
        <taxon>Tracheophyta</taxon>
        <taxon>Spermatophyta</taxon>
        <taxon>Magnoliopsida</taxon>
        <taxon>Liliopsida</taxon>
        <taxon>Poales</taxon>
        <taxon>Poaceae</taxon>
        <taxon>PACMAD clade</taxon>
        <taxon>Panicoideae</taxon>
        <taxon>Andropogonodae</taxon>
        <taxon>Andropogoneae</taxon>
        <taxon>Tripsacinae</taxon>
        <taxon>Zea</taxon>
    </lineage>
</organism>
<dbReference type="GO" id="GO:0006310">
    <property type="term" value="P:DNA recombination"/>
    <property type="evidence" value="ECO:0007669"/>
    <property type="project" value="UniProtKB-KW"/>
</dbReference>
<dbReference type="EC" id="5.6.2.3" evidence="1"/>
<protein>
    <recommendedName>
        <fullName evidence="1">ATP-dependent DNA helicase</fullName>
        <ecNumber evidence="1">5.6.2.3</ecNumber>
    </recommendedName>
</protein>
<reference evidence="3 4" key="1">
    <citation type="journal article" date="2018" name="Nat. Genet.">
        <title>Extensive intraspecific gene order and gene structural variations between Mo17 and other maize genomes.</title>
        <authorList>
            <person name="Sun S."/>
            <person name="Zhou Y."/>
            <person name="Chen J."/>
            <person name="Shi J."/>
            <person name="Zhao H."/>
            <person name="Zhao H."/>
            <person name="Song W."/>
            <person name="Zhang M."/>
            <person name="Cui Y."/>
            <person name="Dong X."/>
            <person name="Liu H."/>
            <person name="Ma X."/>
            <person name="Jiao Y."/>
            <person name="Wang B."/>
            <person name="Wei X."/>
            <person name="Stein J.C."/>
            <person name="Glaubitz J.C."/>
            <person name="Lu F."/>
            <person name="Yu G."/>
            <person name="Liang C."/>
            <person name="Fengler K."/>
            <person name="Li B."/>
            <person name="Rafalski A."/>
            <person name="Schnable P.S."/>
            <person name="Ware D.H."/>
            <person name="Buckler E.S."/>
            <person name="Lai J."/>
        </authorList>
    </citation>
    <scope>NUCLEOTIDE SEQUENCE [LARGE SCALE GENOMIC DNA]</scope>
    <source>
        <strain evidence="4">cv. Missouri 17</strain>
        <tissue evidence="3">Seedling</tissue>
    </source>
</reference>
<dbReference type="GO" id="GO:0006281">
    <property type="term" value="P:DNA repair"/>
    <property type="evidence" value="ECO:0007669"/>
    <property type="project" value="UniProtKB-KW"/>
</dbReference>
<dbReference type="PANTHER" id="PTHR10492">
    <property type="match status" value="1"/>
</dbReference>
<keyword evidence="1" id="KW-0378">Hydrolase</keyword>
<dbReference type="Gene3D" id="3.40.50.300">
    <property type="entry name" value="P-loop containing nucleotide triphosphate hydrolases"/>
    <property type="match status" value="1"/>
</dbReference>
<dbReference type="InterPro" id="IPR010285">
    <property type="entry name" value="DNA_helicase_pif1-like_DEAD"/>
</dbReference>
<gene>
    <name evidence="3" type="ORF">Zm00014a_002809</name>
</gene>
<evidence type="ECO:0000259" key="2">
    <source>
        <dbReference type="Pfam" id="PF05970"/>
    </source>
</evidence>
<dbReference type="Pfam" id="PF05970">
    <property type="entry name" value="PIF1"/>
    <property type="match status" value="1"/>
</dbReference>
<dbReference type="PANTHER" id="PTHR10492:SF90">
    <property type="entry name" value="ATP-DEPENDENT DNA HELICASE"/>
    <property type="match status" value="1"/>
</dbReference>
<dbReference type="Proteomes" id="UP000251960">
    <property type="component" value="Chromosome 10"/>
</dbReference>
<feature type="domain" description="DNA helicase Pif1-like DEAD-box helicase" evidence="2">
    <location>
        <begin position="59"/>
        <end position="208"/>
    </location>
</feature>
<evidence type="ECO:0000313" key="3">
    <source>
        <dbReference type="EMBL" id="PWZ44463.1"/>
    </source>
</evidence>
<dbReference type="EMBL" id="NCVQ01000002">
    <property type="protein sequence ID" value="PWZ44463.1"/>
    <property type="molecule type" value="Genomic_DNA"/>
</dbReference>
<dbReference type="GO" id="GO:0005524">
    <property type="term" value="F:ATP binding"/>
    <property type="evidence" value="ECO:0007669"/>
    <property type="project" value="UniProtKB-KW"/>
</dbReference>
<keyword evidence="1" id="KW-0347">Helicase</keyword>
<dbReference type="GO" id="GO:0000723">
    <property type="term" value="P:telomere maintenance"/>
    <property type="evidence" value="ECO:0007669"/>
    <property type="project" value="InterPro"/>
</dbReference>
<dbReference type="GO" id="GO:0016887">
    <property type="term" value="F:ATP hydrolysis activity"/>
    <property type="evidence" value="ECO:0007669"/>
    <property type="project" value="RHEA"/>
</dbReference>
<comment type="cofactor">
    <cofactor evidence="1">
        <name>Mg(2+)</name>
        <dbReference type="ChEBI" id="CHEBI:18420"/>
    </cofactor>
</comment>
<dbReference type="GO" id="GO:0043139">
    <property type="term" value="F:5'-3' DNA helicase activity"/>
    <property type="evidence" value="ECO:0007669"/>
    <property type="project" value="UniProtKB-EC"/>
</dbReference>
<accession>A0A3L6G7B0</accession>
<keyword evidence="1" id="KW-0234">DNA repair</keyword>
<dbReference type="AlphaFoldDB" id="A0A3L6G7B0"/>
<keyword evidence="1" id="KW-0233">DNA recombination</keyword>
<comment type="catalytic activity">
    <reaction evidence="1">
        <text>ATP + H2O = ADP + phosphate + H(+)</text>
        <dbReference type="Rhea" id="RHEA:13065"/>
        <dbReference type="ChEBI" id="CHEBI:15377"/>
        <dbReference type="ChEBI" id="CHEBI:15378"/>
        <dbReference type="ChEBI" id="CHEBI:30616"/>
        <dbReference type="ChEBI" id="CHEBI:43474"/>
        <dbReference type="ChEBI" id="CHEBI:456216"/>
        <dbReference type="EC" id="5.6.2.3"/>
    </reaction>
</comment>